<organism evidence="1 2">
    <name type="scientific">Acanthopleuribacter pedis</name>
    <dbReference type="NCBI Taxonomy" id="442870"/>
    <lineage>
        <taxon>Bacteria</taxon>
        <taxon>Pseudomonadati</taxon>
        <taxon>Acidobacteriota</taxon>
        <taxon>Holophagae</taxon>
        <taxon>Acanthopleuribacterales</taxon>
        <taxon>Acanthopleuribacteraceae</taxon>
        <taxon>Acanthopleuribacter</taxon>
    </lineage>
</organism>
<dbReference type="RefSeq" id="WP_207860607.1">
    <property type="nucleotide sequence ID" value="NZ_JAFREP010000018.1"/>
</dbReference>
<proteinExistence type="predicted"/>
<dbReference type="EMBL" id="JAFREP010000018">
    <property type="protein sequence ID" value="MBO1320654.1"/>
    <property type="molecule type" value="Genomic_DNA"/>
</dbReference>
<dbReference type="Gene3D" id="3.10.129.10">
    <property type="entry name" value="Hotdog Thioesterase"/>
    <property type="match status" value="1"/>
</dbReference>
<evidence type="ECO:0000313" key="2">
    <source>
        <dbReference type="Proteomes" id="UP000664417"/>
    </source>
</evidence>
<dbReference type="Proteomes" id="UP000664417">
    <property type="component" value="Unassembled WGS sequence"/>
</dbReference>
<dbReference type="PIRSF" id="PIRSF020565">
    <property type="entry name" value="3Ho_Ac_ACP_DH_prd"/>
    <property type="match status" value="1"/>
</dbReference>
<protein>
    <recommendedName>
        <fullName evidence="3">3-hydroxylacyl-ACP dehydratase</fullName>
    </recommendedName>
</protein>
<evidence type="ECO:0000313" key="1">
    <source>
        <dbReference type="EMBL" id="MBO1320654.1"/>
    </source>
</evidence>
<name>A0A8J7U5A7_9BACT</name>
<dbReference type="InterPro" id="IPR029069">
    <property type="entry name" value="HotDog_dom_sf"/>
</dbReference>
<dbReference type="InterPro" id="IPR016776">
    <property type="entry name" value="ApeP-like_dehydratase"/>
</dbReference>
<dbReference type="SUPFAM" id="SSF54637">
    <property type="entry name" value="Thioesterase/thiol ester dehydrase-isomerase"/>
    <property type="match status" value="1"/>
</dbReference>
<keyword evidence="2" id="KW-1185">Reference proteome</keyword>
<gene>
    <name evidence="1" type="ORF">J3U88_19405</name>
</gene>
<dbReference type="AlphaFoldDB" id="A0A8J7U5A7"/>
<comment type="caution">
    <text evidence="1">The sequence shown here is derived from an EMBL/GenBank/DDBJ whole genome shotgun (WGS) entry which is preliminary data.</text>
</comment>
<reference evidence="1" key="1">
    <citation type="submission" date="2021-03" db="EMBL/GenBank/DDBJ databases">
        <authorList>
            <person name="Wang G."/>
        </authorList>
    </citation>
    <scope>NUCLEOTIDE SEQUENCE</scope>
    <source>
        <strain evidence="1">KCTC 12899</strain>
    </source>
</reference>
<accession>A0A8J7U5A7</accession>
<evidence type="ECO:0008006" key="3">
    <source>
        <dbReference type="Google" id="ProtNLM"/>
    </source>
</evidence>
<dbReference type="Pfam" id="PF22817">
    <property type="entry name" value="ApeP-like"/>
    <property type="match status" value="1"/>
</dbReference>
<sequence>MVALSEQDVSLFIPHRATMQMLSRVVRGEADVTEGELDILPDNPFCFNGRIAAVTGIEWMAQVVAAHGGLEAWREGRDADVGFLLGTPKCTVAVAYFEPGQRLRIRAEKIWGDEEMLQFHCTIHDRADDREVMSGNLNVFRPRDLQGYVSAGEGSGA</sequence>